<reference evidence="2" key="1">
    <citation type="journal article" date="2019" name="Int. J. Syst. Evol. Microbiol.">
        <title>The Global Catalogue of Microorganisms (GCM) 10K type strain sequencing project: providing services to taxonomists for standard genome sequencing and annotation.</title>
        <authorList>
            <consortium name="The Broad Institute Genomics Platform"/>
            <consortium name="The Broad Institute Genome Sequencing Center for Infectious Disease"/>
            <person name="Wu L."/>
            <person name="Ma J."/>
        </authorList>
    </citation>
    <scope>NUCLEOTIDE SEQUENCE [LARGE SCALE GENOMIC DNA]</scope>
    <source>
        <strain evidence="2">KCTC 12861</strain>
    </source>
</reference>
<evidence type="ECO:0008006" key="3">
    <source>
        <dbReference type="Google" id="ProtNLM"/>
    </source>
</evidence>
<keyword evidence="2" id="KW-1185">Reference proteome</keyword>
<accession>A0ABQ3EGI8</accession>
<dbReference type="Proteomes" id="UP000637980">
    <property type="component" value="Unassembled WGS sequence"/>
</dbReference>
<protein>
    <recommendedName>
        <fullName evidence="3">YecA family protein</fullName>
    </recommendedName>
</protein>
<comment type="caution">
    <text evidence="1">The sequence shown here is derived from an EMBL/GenBank/DDBJ whole genome shotgun (WGS) entry which is preliminary data.</text>
</comment>
<name>A0ABQ3EGI8_9HYPH</name>
<dbReference type="EMBL" id="BMXE01000004">
    <property type="protein sequence ID" value="GHB33966.1"/>
    <property type="molecule type" value="Genomic_DNA"/>
</dbReference>
<gene>
    <name evidence="1" type="ORF">GCM10007094_23650</name>
</gene>
<proteinExistence type="predicted"/>
<organism evidence="1 2">
    <name type="scientific">Pseudovibrio japonicus</name>
    <dbReference type="NCBI Taxonomy" id="366534"/>
    <lineage>
        <taxon>Bacteria</taxon>
        <taxon>Pseudomonadati</taxon>
        <taxon>Pseudomonadota</taxon>
        <taxon>Alphaproteobacteria</taxon>
        <taxon>Hyphomicrobiales</taxon>
        <taxon>Stappiaceae</taxon>
        <taxon>Pseudovibrio</taxon>
    </lineage>
</organism>
<evidence type="ECO:0000313" key="2">
    <source>
        <dbReference type="Proteomes" id="UP000637980"/>
    </source>
</evidence>
<sequence>MNLPDEFDIRPVIEMKASCQSYALEEDYKAALKELLEDPQSPSFSTFWTVYLVDDLGHSSAIADRTSKETALELVNSLANLRTEPSRTLAVNAACVWEAINSGDCENNALWDSWREDLGTCELRDVVYDLAIWVQQVYNECIRQDAETTLDHPFDWGFVPVALGFIQRRSDSKYPGPEHYPKPDEIASQVIAKLL</sequence>
<evidence type="ECO:0000313" key="1">
    <source>
        <dbReference type="EMBL" id="GHB33966.1"/>
    </source>
</evidence>
<dbReference type="RefSeq" id="WP_189437008.1">
    <property type="nucleotide sequence ID" value="NZ_BMXE01000004.1"/>
</dbReference>